<sequence>MKMKAKVILTALLLSNAVGMQAQALDLKALGDMVEKEVNSAASGRSASGAVSQLSEKETSDGLKLALSQGASKAVSMLGATDGFMGNQEVKIPLPDSLKKIEKGMRMIGMGSQADDLVLKMNRAAEQAVPEAKALLLNSVKQMSLTDAKGILTGPQDAATQYFKKTTATDMAAKFLPIVQKATANVKLADTYNKYAEMGSQFGLIKKEDANINQYVTQKALDGVYLMIAKEEAAIRQDPVGQASNLLKKVFGAVAQ</sequence>
<comment type="caution">
    <text evidence="2">The sequence shown here is derived from an EMBL/GenBank/DDBJ whole genome shotgun (WGS) entry which is preliminary data.</text>
</comment>
<keyword evidence="1" id="KW-0732">Signal</keyword>
<organism evidence="2 3">
    <name type="scientific">Methylophilus glucosoxydans</name>
    <dbReference type="NCBI Taxonomy" id="752553"/>
    <lineage>
        <taxon>Bacteria</taxon>
        <taxon>Pseudomonadati</taxon>
        <taxon>Pseudomonadota</taxon>
        <taxon>Betaproteobacteria</taxon>
        <taxon>Nitrosomonadales</taxon>
        <taxon>Methylophilaceae</taxon>
        <taxon>Methylophilus</taxon>
    </lineage>
</organism>
<evidence type="ECO:0000313" key="2">
    <source>
        <dbReference type="EMBL" id="MFD0930963.1"/>
    </source>
</evidence>
<dbReference type="Proteomes" id="UP001597106">
    <property type="component" value="Unassembled WGS sequence"/>
</dbReference>
<evidence type="ECO:0000313" key="3">
    <source>
        <dbReference type="Proteomes" id="UP001597106"/>
    </source>
</evidence>
<dbReference type="RefSeq" id="WP_379078007.1">
    <property type="nucleotide sequence ID" value="NZ_JBHTJW010000010.1"/>
</dbReference>
<evidence type="ECO:0000256" key="1">
    <source>
        <dbReference type="SAM" id="SignalP"/>
    </source>
</evidence>
<feature type="chain" id="PRO_5047265757" evidence="1">
    <location>
        <begin position="25"/>
        <end position="256"/>
    </location>
</feature>
<dbReference type="Pfam" id="PF13852">
    <property type="entry name" value="DUF4197"/>
    <property type="match status" value="1"/>
</dbReference>
<feature type="signal peptide" evidence="1">
    <location>
        <begin position="1"/>
        <end position="24"/>
    </location>
</feature>
<keyword evidence="3" id="KW-1185">Reference proteome</keyword>
<gene>
    <name evidence="2" type="ORF">ACFQ1T_14360</name>
</gene>
<name>A0ABW3GKL2_9PROT</name>
<protein>
    <submittedName>
        <fullName evidence="2">DUF4197 domain-containing protein</fullName>
    </submittedName>
</protein>
<proteinExistence type="predicted"/>
<dbReference type="EMBL" id="JBHTJW010000010">
    <property type="protein sequence ID" value="MFD0930963.1"/>
    <property type="molecule type" value="Genomic_DNA"/>
</dbReference>
<dbReference type="InterPro" id="IPR025245">
    <property type="entry name" value="DUF4197"/>
</dbReference>
<accession>A0ABW3GKL2</accession>
<reference evidence="3" key="1">
    <citation type="journal article" date="2019" name="Int. J. Syst. Evol. Microbiol.">
        <title>The Global Catalogue of Microorganisms (GCM) 10K type strain sequencing project: providing services to taxonomists for standard genome sequencing and annotation.</title>
        <authorList>
            <consortium name="The Broad Institute Genomics Platform"/>
            <consortium name="The Broad Institute Genome Sequencing Center for Infectious Disease"/>
            <person name="Wu L."/>
            <person name="Ma J."/>
        </authorList>
    </citation>
    <scope>NUCLEOTIDE SEQUENCE [LARGE SCALE GENOMIC DNA]</scope>
    <source>
        <strain evidence="3">CCUG 59685</strain>
    </source>
</reference>